<sequence>MNASVFLMLLCLGIASAAPTVDHSLDAEANKLIAIPRTIVGVLKGVLKDVLQSVIGSVVKTLVGGKALSLQTVVNAPADEVTAEFQAGDVLIPEPEAQEAERAAVENPWPVGLGEEGHGTPAMSK</sequence>
<evidence type="ECO:0000313" key="4">
    <source>
        <dbReference type="Proteomes" id="UP000527355"/>
    </source>
</evidence>
<protein>
    <submittedName>
        <fullName evidence="3">Uncharacterized protein</fullName>
    </submittedName>
</protein>
<feature type="chain" id="PRO_5029547388" evidence="2">
    <location>
        <begin position="18"/>
        <end position="125"/>
    </location>
</feature>
<dbReference type="EMBL" id="JABWUV010000012">
    <property type="protein sequence ID" value="KAF6314924.1"/>
    <property type="molecule type" value="Genomic_DNA"/>
</dbReference>
<proteinExistence type="predicted"/>
<comment type="caution">
    <text evidence="3">The sequence shown here is derived from an EMBL/GenBank/DDBJ whole genome shotgun (WGS) entry which is preliminary data.</text>
</comment>
<gene>
    <name evidence="3" type="ORF">mMyoMyo1_008698</name>
</gene>
<dbReference type="Proteomes" id="UP000527355">
    <property type="component" value="Unassembled WGS sequence"/>
</dbReference>
<feature type="signal peptide" evidence="2">
    <location>
        <begin position="1"/>
        <end position="17"/>
    </location>
</feature>
<dbReference type="AlphaFoldDB" id="A0A7J7UQ57"/>
<keyword evidence="4" id="KW-1185">Reference proteome</keyword>
<name>A0A7J7UQ57_MYOMY</name>
<keyword evidence="2" id="KW-0732">Signal</keyword>
<evidence type="ECO:0000256" key="2">
    <source>
        <dbReference type="SAM" id="SignalP"/>
    </source>
</evidence>
<feature type="region of interest" description="Disordered" evidence="1">
    <location>
        <begin position="97"/>
        <end position="125"/>
    </location>
</feature>
<evidence type="ECO:0000313" key="3">
    <source>
        <dbReference type="EMBL" id="KAF6314924.1"/>
    </source>
</evidence>
<evidence type="ECO:0000256" key="1">
    <source>
        <dbReference type="SAM" id="MobiDB-lite"/>
    </source>
</evidence>
<reference evidence="3 4" key="1">
    <citation type="journal article" date="2020" name="Nature">
        <title>Six reference-quality genomes reveal evolution of bat adaptations.</title>
        <authorList>
            <person name="Jebb D."/>
            <person name="Huang Z."/>
            <person name="Pippel M."/>
            <person name="Hughes G.M."/>
            <person name="Lavrichenko K."/>
            <person name="Devanna P."/>
            <person name="Winkler S."/>
            <person name="Jermiin L.S."/>
            <person name="Skirmuntt E.C."/>
            <person name="Katzourakis A."/>
            <person name="Burkitt-Gray L."/>
            <person name="Ray D.A."/>
            <person name="Sullivan K.A.M."/>
            <person name="Roscito J.G."/>
            <person name="Kirilenko B.M."/>
            <person name="Davalos L.M."/>
            <person name="Corthals A.P."/>
            <person name="Power M.L."/>
            <person name="Jones G."/>
            <person name="Ransome R.D."/>
            <person name="Dechmann D.K.N."/>
            <person name="Locatelli A.G."/>
            <person name="Puechmaille S.J."/>
            <person name="Fedrigo O."/>
            <person name="Jarvis E.D."/>
            <person name="Hiller M."/>
            <person name="Vernes S.C."/>
            <person name="Myers E.W."/>
            <person name="Teeling E.C."/>
        </authorList>
    </citation>
    <scope>NUCLEOTIDE SEQUENCE [LARGE SCALE GENOMIC DNA]</scope>
    <source>
        <strain evidence="3">MMyoMyo1</strain>
        <tissue evidence="3">Flight muscle</tissue>
    </source>
</reference>
<organism evidence="3 4">
    <name type="scientific">Myotis myotis</name>
    <name type="common">Greater mouse-eared bat</name>
    <name type="synonym">Vespertilio myotis</name>
    <dbReference type="NCBI Taxonomy" id="51298"/>
    <lineage>
        <taxon>Eukaryota</taxon>
        <taxon>Metazoa</taxon>
        <taxon>Chordata</taxon>
        <taxon>Craniata</taxon>
        <taxon>Vertebrata</taxon>
        <taxon>Euteleostomi</taxon>
        <taxon>Mammalia</taxon>
        <taxon>Eutheria</taxon>
        <taxon>Laurasiatheria</taxon>
        <taxon>Chiroptera</taxon>
        <taxon>Yangochiroptera</taxon>
        <taxon>Vespertilionidae</taxon>
        <taxon>Myotis</taxon>
    </lineage>
</organism>
<accession>A0A7J7UQ57</accession>